<feature type="compositionally biased region" description="Low complexity" evidence="1">
    <location>
        <begin position="111"/>
        <end position="127"/>
    </location>
</feature>
<keyword evidence="2" id="KW-0732">Signal</keyword>
<evidence type="ECO:0000256" key="2">
    <source>
        <dbReference type="SAM" id="SignalP"/>
    </source>
</evidence>
<organism evidence="3 4">
    <name type="scientific">Hymenobacter telluris</name>
    <dbReference type="NCBI Taxonomy" id="2816474"/>
    <lineage>
        <taxon>Bacteria</taxon>
        <taxon>Pseudomonadati</taxon>
        <taxon>Bacteroidota</taxon>
        <taxon>Cytophagia</taxon>
        <taxon>Cytophagales</taxon>
        <taxon>Hymenobacteraceae</taxon>
        <taxon>Hymenobacter</taxon>
    </lineage>
</organism>
<evidence type="ECO:0000313" key="4">
    <source>
        <dbReference type="Proteomes" id="UP000664144"/>
    </source>
</evidence>
<reference evidence="3" key="1">
    <citation type="submission" date="2021-03" db="EMBL/GenBank/DDBJ databases">
        <authorList>
            <person name="Kim M.K."/>
        </authorList>
    </citation>
    <scope>NUCLEOTIDE SEQUENCE</scope>
    <source>
        <strain evidence="3">BT186</strain>
    </source>
</reference>
<evidence type="ECO:0000256" key="1">
    <source>
        <dbReference type="SAM" id="MobiDB-lite"/>
    </source>
</evidence>
<protein>
    <submittedName>
        <fullName evidence="3">Uncharacterized protein</fullName>
    </submittedName>
</protein>
<comment type="caution">
    <text evidence="3">The sequence shown here is derived from an EMBL/GenBank/DDBJ whole genome shotgun (WGS) entry which is preliminary data.</text>
</comment>
<proteinExistence type="predicted"/>
<dbReference type="AlphaFoldDB" id="A0A939JCI4"/>
<feature type="signal peptide" evidence="2">
    <location>
        <begin position="1"/>
        <end position="20"/>
    </location>
</feature>
<sequence>MRFFPLPGLLLILISLFSVAEAQAQKVARPTGTKKAANGYHRTSNTKAKARSGAYARYDRSGRRNEDDMKLAPGLRLNMPSPPTTDYMGRPLKKKAPKVAATSATSMSSEKTAPTKSAPAATKSKKR</sequence>
<name>A0A939JCI4_9BACT</name>
<dbReference type="EMBL" id="JAFLQZ010000005">
    <property type="protein sequence ID" value="MBO0358405.1"/>
    <property type="molecule type" value="Genomic_DNA"/>
</dbReference>
<feature type="chain" id="PRO_5037349597" evidence="2">
    <location>
        <begin position="21"/>
        <end position="127"/>
    </location>
</feature>
<keyword evidence="4" id="KW-1185">Reference proteome</keyword>
<feature type="compositionally biased region" description="Basic and acidic residues" evidence="1">
    <location>
        <begin position="57"/>
        <end position="70"/>
    </location>
</feature>
<evidence type="ECO:0000313" key="3">
    <source>
        <dbReference type="EMBL" id="MBO0358405.1"/>
    </source>
</evidence>
<dbReference type="RefSeq" id="WP_206984339.1">
    <property type="nucleotide sequence ID" value="NZ_JAFLQZ010000005.1"/>
</dbReference>
<dbReference type="Proteomes" id="UP000664144">
    <property type="component" value="Unassembled WGS sequence"/>
</dbReference>
<accession>A0A939JCI4</accession>
<feature type="region of interest" description="Disordered" evidence="1">
    <location>
        <begin position="26"/>
        <end position="127"/>
    </location>
</feature>
<gene>
    <name evidence="3" type="ORF">J0X19_10650</name>
</gene>